<dbReference type="AlphaFoldDB" id="T1J1A5"/>
<reference evidence="1" key="2">
    <citation type="submission" date="2015-02" db="UniProtKB">
        <authorList>
            <consortium name="EnsemblMetazoa"/>
        </authorList>
    </citation>
    <scope>IDENTIFICATION</scope>
</reference>
<accession>T1J1A5</accession>
<dbReference type="Gene3D" id="3.20.20.80">
    <property type="entry name" value="Glycosidases"/>
    <property type="match status" value="1"/>
</dbReference>
<evidence type="ECO:0000313" key="1">
    <source>
        <dbReference type="EnsemblMetazoa" id="SMAR007323-PA"/>
    </source>
</evidence>
<dbReference type="HOGENOM" id="CLU_2856414_0_0_1"/>
<keyword evidence="2" id="KW-1185">Reference proteome</keyword>
<name>T1J1A5_STRMM</name>
<protein>
    <submittedName>
        <fullName evidence="1">Uncharacterized protein</fullName>
    </submittedName>
</protein>
<reference evidence="2" key="1">
    <citation type="submission" date="2011-05" db="EMBL/GenBank/DDBJ databases">
        <authorList>
            <person name="Richards S.R."/>
            <person name="Qu J."/>
            <person name="Jiang H."/>
            <person name="Jhangiani S.N."/>
            <person name="Agravi P."/>
            <person name="Goodspeed R."/>
            <person name="Gross S."/>
            <person name="Mandapat C."/>
            <person name="Jackson L."/>
            <person name="Mathew T."/>
            <person name="Pu L."/>
            <person name="Thornton R."/>
            <person name="Saada N."/>
            <person name="Wilczek-Boney K.B."/>
            <person name="Lee S."/>
            <person name="Kovar C."/>
            <person name="Wu Y."/>
            <person name="Scherer S.E."/>
            <person name="Worley K.C."/>
            <person name="Muzny D.M."/>
            <person name="Gibbs R."/>
        </authorList>
    </citation>
    <scope>NUCLEOTIDE SEQUENCE</scope>
    <source>
        <strain evidence="2">Brora</strain>
    </source>
</reference>
<organism evidence="1 2">
    <name type="scientific">Strigamia maritima</name>
    <name type="common">European centipede</name>
    <name type="synonym">Geophilus maritimus</name>
    <dbReference type="NCBI Taxonomy" id="126957"/>
    <lineage>
        <taxon>Eukaryota</taxon>
        <taxon>Metazoa</taxon>
        <taxon>Ecdysozoa</taxon>
        <taxon>Arthropoda</taxon>
        <taxon>Myriapoda</taxon>
        <taxon>Chilopoda</taxon>
        <taxon>Pleurostigmophora</taxon>
        <taxon>Geophilomorpha</taxon>
        <taxon>Linotaeniidae</taxon>
        <taxon>Strigamia</taxon>
    </lineage>
</organism>
<dbReference type="eggNOG" id="KOG2212">
    <property type="taxonomic scope" value="Eukaryota"/>
</dbReference>
<proteinExistence type="predicted"/>
<dbReference type="EMBL" id="JH431781">
    <property type="status" value="NOT_ANNOTATED_CDS"/>
    <property type="molecule type" value="Genomic_DNA"/>
</dbReference>
<dbReference type="InterPro" id="IPR017853">
    <property type="entry name" value="GH"/>
</dbReference>
<evidence type="ECO:0000313" key="2">
    <source>
        <dbReference type="Proteomes" id="UP000014500"/>
    </source>
</evidence>
<dbReference type="SUPFAM" id="SSF51445">
    <property type="entry name" value="(Trans)glycosidases"/>
    <property type="match status" value="1"/>
</dbReference>
<dbReference type="STRING" id="126957.T1J1A5"/>
<dbReference type="EnsemblMetazoa" id="SMAR007323-RA">
    <property type="protein sequence ID" value="SMAR007323-PA"/>
    <property type="gene ID" value="SMAR007323"/>
</dbReference>
<dbReference type="Proteomes" id="UP000014500">
    <property type="component" value="Unassembled WGS sequence"/>
</dbReference>
<sequence length="65" mass="7958">MINERKTIVQLFEWKWRDIVNECEQLLSCRISYKLQSRGSSEQEFQNMVERCNKLYLKPYDVVKI</sequence>